<dbReference type="CDD" id="cd02208">
    <property type="entry name" value="cupin_RmlC-like"/>
    <property type="match status" value="1"/>
</dbReference>
<dbReference type="PANTHER" id="PTHR36440:SF1">
    <property type="entry name" value="PUTATIVE (AFU_ORTHOLOGUE AFUA_8G07350)-RELATED"/>
    <property type="match status" value="1"/>
</dbReference>
<dbReference type="Gene3D" id="2.60.120.10">
    <property type="entry name" value="Jelly Rolls"/>
    <property type="match status" value="1"/>
</dbReference>
<name>A0A2P2C4M6_9ZZZZ</name>
<dbReference type="PANTHER" id="PTHR36440">
    <property type="entry name" value="PUTATIVE (AFU_ORTHOLOGUE AFUA_8G07350)-RELATED"/>
    <property type="match status" value="1"/>
</dbReference>
<dbReference type="EMBL" id="CZKA01000023">
    <property type="protein sequence ID" value="CUR55682.1"/>
    <property type="molecule type" value="Genomic_DNA"/>
</dbReference>
<gene>
    <name evidence="2" type="ORF">NOCA230014</name>
</gene>
<organism evidence="2">
    <name type="scientific">metagenome</name>
    <dbReference type="NCBI Taxonomy" id="256318"/>
    <lineage>
        <taxon>unclassified sequences</taxon>
        <taxon>metagenomes</taxon>
    </lineage>
</organism>
<dbReference type="InterPro" id="IPR014710">
    <property type="entry name" value="RmlC-like_jellyroll"/>
</dbReference>
<dbReference type="Pfam" id="PF07883">
    <property type="entry name" value="Cupin_2"/>
    <property type="match status" value="1"/>
</dbReference>
<evidence type="ECO:0000313" key="2">
    <source>
        <dbReference type="EMBL" id="CUR55682.1"/>
    </source>
</evidence>
<proteinExistence type="predicted"/>
<dbReference type="InterPro" id="IPR011051">
    <property type="entry name" value="RmlC_Cupin_sf"/>
</dbReference>
<sequence>MAKSGDELEHPVTGERLVWRRVAGDTDGELVEGDLYARPGGHPAAAHVHPNQEERFGVLAGSIKLRVDDEETTLAVGDWAEVPVGRPHTWWNDGHEDAHVLIQVAPALRTEMFFETFFGLAKDGKTNSKGLPNLLSMAVILREYRDEVRLARPPAAVQNVIFGPLAVLGRRVGYRGWYPQYTADPMPR</sequence>
<evidence type="ECO:0000259" key="1">
    <source>
        <dbReference type="Pfam" id="PF07883"/>
    </source>
</evidence>
<dbReference type="InterPro" id="IPR053146">
    <property type="entry name" value="QDO-like"/>
</dbReference>
<dbReference type="AlphaFoldDB" id="A0A2P2C4M6"/>
<dbReference type="InterPro" id="IPR013096">
    <property type="entry name" value="Cupin_2"/>
</dbReference>
<feature type="domain" description="Cupin type-2" evidence="1">
    <location>
        <begin position="39"/>
        <end position="101"/>
    </location>
</feature>
<protein>
    <submittedName>
        <fullName evidence="2">Putative Cupin 2 conserved barrel domain protein</fullName>
    </submittedName>
</protein>
<accession>A0A2P2C4M6</accession>
<reference evidence="2" key="1">
    <citation type="submission" date="2015-08" db="EMBL/GenBank/DDBJ databases">
        <authorList>
            <person name="Babu N.S."/>
            <person name="Beckwith C.J."/>
            <person name="Beseler K.G."/>
            <person name="Brison A."/>
            <person name="Carone J.V."/>
            <person name="Caskin T.P."/>
            <person name="Diamond M."/>
            <person name="Durham M.E."/>
            <person name="Foxe J.M."/>
            <person name="Go M."/>
            <person name="Henderson B.A."/>
            <person name="Jones I.B."/>
            <person name="McGettigan J.A."/>
            <person name="Micheletti S.J."/>
            <person name="Nasrallah M.E."/>
            <person name="Ortiz D."/>
            <person name="Piller C.R."/>
            <person name="Privatt S.R."/>
            <person name="Schneider S.L."/>
            <person name="Sharp S."/>
            <person name="Smith T.C."/>
            <person name="Stanton J.D."/>
            <person name="Ullery H.E."/>
            <person name="Wilson R.J."/>
            <person name="Serrano M.G."/>
            <person name="Buck G."/>
            <person name="Lee V."/>
            <person name="Wang Y."/>
            <person name="Carvalho R."/>
            <person name="Voegtly L."/>
            <person name="Shi R."/>
            <person name="Duckworth R."/>
            <person name="Johnson A."/>
            <person name="Loviza R."/>
            <person name="Walstead R."/>
            <person name="Shah Z."/>
            <person name="Kiflezghi M."/>
            <person name="Wade K."/>
            <person name="Ball S.L."/>
            <person name="Bradley K.W."/>
            <person name="Asai D.J."/>
            <person name="Bowman C.A."/>
            <person name="Russell D.A."/>
            <person name="Pope W.H."/>
            <person name="Jacobs-Sera D."/>
            <person name="Hendrix R.W."/>
            <person name="Hatfull G.F."/>
        </authorList>
    </citation>
    <scope>NUCLEOTIDE SEQUENCE</scope>
</reference>
<dbReference type="SUPFAM" id="SSF51182">
    <property type="entry name" value="RmlC-like cupins"/>
    <property type="match status" value="1"/>
</dbReference>